<evidence type="ECO:0000313" key="6">
    <source>
        <dbReference type="Proteomes" id="UP000237438"/>
    </source>
</evidence>
<dbReference type="PANTHER" id="PTHR13031:SF0">
    <property type="entry name" value="RIBONUCLEASE P PROTEIN SUBUNIT P30"/>
    <property type="match status" value="1"/>
</dbReference>
<dbReference type="Gene3D" id="3.20.20.140">
    <property type="entry name" value="Metal-dependent hydrolases"/>
    <property type="match status" value="1"/>
</dbReference>
<dbReference type="SUPFAM" id="SSF89550">
    <property type="entry name" value="PHP domain-like"/>
    <property type="match status" value="1"/>
</dbReference>
<proteinExistence type="inferred from homology"/>
<reference evidence="5 6" key="1">
    <citation type="submission" date="2017-10" db="EMBL/GenBank/DDBJ databases">
        <title>Development of genomic resources for the powdery mildew, Erysiphe pulchra.</title>
        <authorList>
            <person name="Wadl P.A."/>
            <person name="Mack B.M."/>
            <person name="Moore G."/>
            <person name="Beltz S.B."/>
        </authorList>
    </citation>
    <scope>NUCLEOTIDE SEQUENCE [LARGE SCALE GENOMIC DNA]</scope>
    <source>
        <strain evidence="5">Cflorida</strain>
    </source>
</reference>
<name>A0A2S4PLP3_9PEZI</name>
<dbReference type="InterPro" id="IPR002738">
    <property type="entry name" value="RNase_P_p30"/>
</dbReference>
<evidence type="ECO:0000256" key="4">
    <source>
        <dbReference type="SAM" id="MobiDB-lite"/>
    </source>
</evidence>
<dbReference type="STRING" id="225359.A0A2S4PLP3"/>
<protein>
    <submittedName>
        <fullName evidence="5">Uncharacterized protein</fullName>
    </submittedName>
</protein>
<dbReference type="Pfam" id="PF01876">
    <property type="entry name" value="RNase_P_p30"/>
    <property type="match status" value="1"/>
</dbReference>
<evidence type="ECO:0000256" key="3">
    <source>
        <dbReference type="ARBA" id="ARBA00022694"/>
    </source>
</evidence>
<dbReference type="EMBL" id="PEDP01002045">
    <property type="protein sequence ID" value="POS82962.1"/>
    <property type="molecule type" value="Genomic_DNA"/>
</dbReference>
<feature type="region of interest" description="Disordered" evidence="4">
    <location>
        <begin position="250"/>
        <end position="284"/>
    </location>
</feature>
<sequence>MTYDLNIPWSPTISPLSLERIISFLSDLGYQTLALTCTQSDHNPTLKHSNPIPTKFTFDIPSKVTLLRRCTIIYSDPAQNHRLPSISQLFDILAIRPTNEKAFLASCTTVTEHSIISLDLTIRYPFHFKPKPLMTAINRGIKIEISYGQCIGADAVGRKNFISNTMSIIRCTRGRGLIVSSEAGNVVACRGVQDLVNLLGVWGLSREKAIDGLGKNPREVVVNEGMKRSGFRGVIDIIDGGIEFTTAHVEQEKKSKGKRPIDNINSESASSTNSNINKKSKQTQ</sequence>
<dbReference type="GO" id="GO:0003723">
    <property type="term" value="F:RNA binding"/>
    <property type="evidence" value="ECO:0007669"/>
    <property type="project" value="TreeGrafter"/>
</dbReference>
<gene>
    <name evidence="5" type="ORF">EPUL_004340</name>
</gene>
<dbReference type="InterPro" id="IPR016195">
    <property type="entry name" value="Pol/histidinol_Pase-like"/>
</dbReference>
<dbReference type="Proteomes" id="UP000237438">
    <property type="component" value="Unassembled WGS sequence"/>
</dbReference>
<dbReference type="AlphaFoldDB" id="A0A2S4PLP3"/>
<evidence type="ECO:0000313" key="5">
    <source>
        <dbReference type="EMBL" id="POS82962.1"/>
    </source>
</evidence>
<feature type="compositionally biased region" description="Low complexity" evidence="4">
    <location>
        <begin position="268"/>
        <end position="277"/>
    </location>
</feature>
<keyword evidence="6" id="KW-1185">Reference proteome</keyword>
<comment type="similarity">
    <text evidence="2">Belongs to the eukaryotic/archaeal RNase P protein component 3 family.</text>
</comment>
<comment type="caution">
    <text evidence="5">The sequence shown here is derived from an EMBL/GenBank/DDBJ whole genome shotgun (WGS) entry which is preliminary data.</text>
</comment>
<dbReference type="GO" id="GO:0008033">
    <property type="term" value="P:tRNA processing"/>
    <property type="evidence" value="ECO:0007669"/>
    <property type="project" value="UniProtKB-KW"/>
</dbReference>
<evidence type="ECO:0000256" key="2">
    <source>
        <dbReference type="ARBA" id="ARBA00007331"/>
    </source>
</evidence>
<accession>A0A2S4PLP3</accession>
<organism evidence="5 6">
    <name type="scientific">Erysiphe pulchra</name>
    <dbReference type="NCBI Taxonomy" id="225359"/>
    <lineage>
        <taxon>Eukaryota</taxon>
        <taxon>Fungi</taxon>
        <taxon>Dikarya</taxon>
        <taxon>Ascomycota</taxon>
        <taxon>Pezizomycotina</taxon>
        <taxon>Leotiomycetes</taxon>
        <taxon>Erysiphales</taxon>
        <taxon>Erysiphaceae</taxon>
        <taxon>Erysiphe</taxon>
    </lineage>
</organism>
<dbReference type="OrthoDB" id="17948at2759"/>
<dbReference type="GO" id="GO:0005655">
    <property type="term" value="C:nucleolar ribonuclease P complex"/>
    <property type="evidence" value="ECO:0007669"/>
    <property type="project" value="TreeGrafter"/>
</dbReference>
<keyword evidence="3" id="KW-0819">tRNA processing</keyword>
<evidence type="ECO:0000256" key="1">
    <source>
        <dbReference type="ARBA" id="ARBA00004123"/>
    </source>
</evidence>
<dbReference type="PANTHER" id="PTHR13031">
    <property type="entry name" value="RIBONUCLEASE P SUBUNIT P30"/>
    <property type="match status" value="1"/>
</dbReference>
<comment type="subcellular location">
    <subcellularLocation>
        <location evidence="1">Nucleus</location>
    </subcellularLocation>
</comment>